<keyword evidence="3" id="KW-1185">Reference proteome</keyword>
<accession>A0ABX1N5X9</accession>
<proteinExistence type="predicted"/>
<organism evidence="2 3">
    <name type="scientific">Aromatoleum buckelii</name>
    <dbReference type="NCBI Taxonomy" id="200254"/>
    <lineage>
        <taxon>Bacteria</taxon>
        <taxon>Pseudomonadati</taxon>
        <taxon>Pseudomonadota</taxon>
        <taxon>Betaproteobacteria</taxon>
        <taxon>Rhodocyclales</taxon>
        <taxon>Rhodocyclaceae</taxon>
        <taxon>Aromatoleum</taxon>
    </lineage>
</organism>
<feature type="signal peptide" evidence="1">
    <location>
        <begin position="1"/>
        <end position="27"/>
    </location>
</feature>
<comment type="caution">
    <text evidence="2">The sequence shown here is derived from an EMBL/GenBank/DDBJ whole genome shotgun (WGS) entry which is preliminary data.</text>
</comment>
<keyword evidence="1" id="KW-0732">Signal</keyword>
<feature type="chain" id="PRO_5047544247" evidence="1">
    <location>
        <begin position="28"/>
        <end position="162"/>
    </location>
</feature>
<reference evidence="2" key="1">
    <citation type="submission" date="2019-12" db="EMBL/GenBank/DDBJ databases">
        <title>Comparative genomics gives insights into the taxonomy of the Azoarcus-Aromatoleum group and reveals separate origins of nif in the plant-associated Azoarcus and non-plant-associated Aromatoleum sub-groups.</title>
        <authorList>
            <person name="Lafos M."/>
            <person name="Maluk M."/>
            <person name="Batista M."/>
            <person name="Junghare M."/>
            <person name="Carmona M."/>
            <person name="Faoro H."/>
            <person name="Cruz L.M."/>
            <person name="Battistoni F."/>
            <person name="De Souza E."/>
            <person name="Pedrosa F."/>
            <person name="Chen W.-M."/>
            <person name="Poole P.S."/>
            <person name="Dixon R.A."/>
            <person name="James E.K."/>
        </authorList>
    </citation>
    <scope>NUCLEOTIDE SEQUENCE</scope>
    <source>
        <strain evidence="2">U120</strain>
    </source>
</reference>
<dbReference type="Proteomes" id="UP000601990">
    <property type="component" value="Unassembled WGS sequence"/>
</dbReference>
<protein>
    <submittedName>
        <fullName evidence="2">Uncharacterized protein</fullName>
    </submittedName>
</protein>
<evidence type="ECO:0000313" key="2">
    <source>
        <dbReference type="EMBL" id="NMF94689.1"/>
    </source>
</evidence>
<dbReference type="RefSeq" id="WP_169199906.1">
    <property type="nucleotide sequence ID" value="NZ_WTVH02000001.1"/>
</dbReference>
<evidence type="ECO:0000256" key="1">
    <source>
        <dbReference type="SAM" id="SignalP"/>
    </source>
</evidence>
<name>A0ABX1N5X9_9RHOO</name>
<dbReference type="EMBL" id="WTVH01000034">
    <property type="protein sequence ID" value="NMF94689.1"/>
    <property type="molecule type" value="Genomic_DNA"/>
</dbReference>
<evidence type="ECO:0000313" key="3">
    <source>
        <dbReference type="Proteomes" id="UP000601990"/>
    </source>
</evidence>
<sequence length="162" mass="18242">MLKPIRHCGLRLAFSALILAGGQTCFAKAFNWVYEEIPASTGSKVLKAYTLAAHARQLTVLRTSKGRIAVFYHPVGQELCTRTCDITVEFGNGDDDTARRVYAADHVSPNSNDIYESYRIREADDFFQRLQQVEKVSVELGPKSPVLFEFDKLDVKRLQPSE</sequence>
<gene>
    <name evidence="2" type="ORF">GO608_15280</name>
</gene>